<feature type="compositionally biased region" description="Basic and acidic residues" evidence="1">
    <location>
        <begin position="67"/>
        <end position="78"/>
    </location>
</feature>
<reference evidence="2" key="1">
    <citation type="submission" date="2014-12" db="EMBL/GenBank/DDBJ databases">
        <title>Insight into the proteome of Arion vulgaris.</title>
        <authorList>
            <person name="Aradska J."/>
            <person name="Bulat T."/>
            <person name="Smidak R."/>
            <person name="Sarate P."/>
            <person name="Gangsoo J."/>
            <person name="Sialana F."/>
            <person name="Bilban M."/>
            <person name="Lubec G."/>
        </authorList>
    </citation>
    <scope>NUCLEOTIDE SEQUENCE</scope>
    <source>
        <tissue evidence="2">Skin</tissue>
    </source>
</reference>
<feature type="non-terminal residue" evidence="2">
    <location>
        <position position="1"/>
    </location>
</feature>
<evidence type="ECO:0000313" key="2">
    <source>
        <dbReference type="EMBL" id="CEK51491.1"/>
    </source>
</evidence>
<feature type="non-terminal residue" evidence="2">
    <location>
        <position position="78"/>
    </location>
</feature>
<organism evidence="2">
    <name type="scientific">Arion vulgaris</name>
    <dbReference type="NCBI Taxonomy" id="1028688"/>
    <lineage>
        <taxon>Eukaryota</taxon>
        <taxon>Metazoa</taxon>
        <taxon>Spiralia</taxon>
        <taxon>Lophotrochozoa</taxon>
        <taxon>Mollusca</taxon>
        <taxon>Gastropoda</taxon>
        <taxon>Heterobranchia</taxon>
        <taxon>Euthyneura</taxon>
        <taxon>Panpulmonata</taxon>
        <taxon>Eupulmonata</taxon>
        <taxon>Stylommatophora</taxon>
        <taxon>Helicina</taxon>
        <taxon>Arionoidea</taxon>
        <taxon>Arionidae</taxon>
        <taxon>Arion</taxon>
    </lineage>
</organism>
<sequence length="78" mass="8957">VSSKRSRNSKSCRMESTRQEERNTKSLRSSRIKEPHGNNDILLMKSQTKEKIERKSSSSTGLRRSQSKCDTELNNKTA</sequence>
<feature type="compositionally biased region" description="Basic and acidic residues" evidence="1">
    <location>
        <begin position="47"/>
        <end position="56"/>
    </location>
</feature>
<gene>
    <name evidence="2" type="primary">ORF13557</name>
</gene>
<dbReference type="AlphaFoldDB" id="A0A0B6Y6R4"/>
<dbReference type="EMBL" id="HACG01004626">
    <property type="protein sequence ID" value="CEK51491.1"/>
    <property type="molecule type" value="Transcribed_RNA"/>
</dbReference>
<accession>A0A0B6Y6R4</accession>
<feature type="region of interest" description="Disordered" evidence="1">
    <location>
        <begin position="1"/>
        <end position="78"/>
    </location>
</feature>
<proteinExistence type="predicted"/>
<evidence type="ECO:0000256" key="1">
    <source>
        <dbReference type="SAM" id="MobiDB-lite"/>
    </source>
</evidence>
<protein>
    <submittedName>
        <fullName evidence="2">Uncharacterized protein</fullName>
    </submittedName>
</protein>
<feature type="compositionally biased region" description="Basic residues" evidence="1">
    <location>
        <begin position="1"/>
        <end position="10"/>
    </location>
</feature>
<name>A0A0B6Y6R4_9EUPU</name>
<feature type="compositionally biased region" description="Basic and acidic residues" evidence="1">
    <location>
        <begin position="12"/>
        <end position="24"/>
    </location>
</feature>